<accession>A0ABT3IFF6</accession>
<dbReference type="RefSeq" id="WP_264727305.1">
    <property type="nucleotide sequence ID" value="NZ_JAPDNR010000001.1"/>
</dbReference>
<evidence type="ECO:0000256" key="1">
    <source>
        <dbReference type="SAM" id="Phobius"/>
    </source>
</evidence>
<keyword evidence="1" id="KW-1133">Transmembrane helix</keyword>
<name>A0ABT3IFF6_9BACT</name>
<dbReference type="EMBL" id="JAPDNS010000001">
    <property type="protein sequence ID" value="MCW3482688.1"/>
    <property type="molecule type" value="Genomic_DNA"/>
</dbReference>
<feature type="transmembrane region" description="Helical" evidence="1">
    <location>
        <begin position="77"/>
        <end position="96"/>
    </location>
</feature>
<gene>
    <name evidence="3" type="ORF">OL497_02220</name>
</gene>
<organism evidence="3 4">
    <name type="scientific">Chitinophaga nivalis</name>
    <dbReference type="NCBI Taxonomy" id="2991709"/>
    <lineage>
        <taxon>Bacteria</taxon>
        <taxon>Pseudomonadati</taxon>
        <taxon>Bacteroidota</taxon>
        <taxon>Chitinophagia</taxon>
        <taxon>Chitinophagales</taxon>
        <taxon>Chitinophagaceae</taxon>
        <taxon>Chitinophaga</taxon>
    </lineage>
</organism>
<dbReference type="Proteomes" id="UP001207742">
    <property type="component" value="Unassembled WGS sequence"/>
</dbReference>
<keyword evidence="4" id="KW-1185">Reference proteome</keyword>
<protein>
    <submittedName>
        <fullName evidence="3">FecR domain-containing protein</fullName>
    </submittedName>
</protein>
<keyword evidence="1" id="KW-0812">Transmembrane</keyword>
<dbReference type="InterPro" id="IPR006860">
    <property type="entry name" value="FecR"/>
</dbReference>
<proteinExistence type="predicted"/>
<evidence type="ECO:0000313" key="3">
    <source>
        <dbReference type="EMBL" id="MCW3482688.1"/>
    </source>
</evidence>
<evidence type="ECO:0000313" key="4">
    <source>
        <dbReference type="Proteomes" id="UP001207742"/>
    </source>
</evidence>
<dbReference type="PIRSF" id="PIRSF018266">
    <property type="entry name" value="FecR"/>
    <property type="match status" value="1"/>
</dbReference>
<dbReference type="PANTHER" id="PTHR30273">
    <property type="entry name" value="PERIPLASMIC SIGNAL SENSOR AND SIGMA FACTOR ACTIVATOR FECR-RELATED"/>
    <property type="match status" value="1"/>
</dbReference>
<dbReference type="InterPro" id="IPR012373">
    <property type="entry name" value="Ferrdict_sens_TM"/>
</dbReference>
<dbReference type="Pfam" id="PF04773">
    <property type="entry name" value="FecR"/>
    <property type="match status" value="1"/>
</dbReference>
<dbReference type="Gene3D" id="2.60.120.1440">
    <property type="match status" value="1"/>
</dbReference>
<evidence type="ECO:0000259" key="2">
    <source>
        <dbReference type="Pfam" id="PF04773"/>
    </source>
</evidence>
<keyword evidence="1" id="KW-0472">Membrane</keyword>
<feature type="domain" description="FecR protein" evidence="2">
    <location>
        <begin position="114"/>
        <end position="208"/>
    </location>
</feature>
<dbReference type="PANTHER" id="PTHR30273:SF2">
    <property type="entry name" value="PROTEIN FECR"/>
    <property type="match status" value="1"/>
</dbReference>
<comment type="caution">
    <text evidence="3">The sequence shown here is derived from an EMBL/GenBank/DDBJ whole genome shotgun (WGS) entry which is preliminary data.</text>
</comment>
<reference evidence="3 4" key="1">
    <citation type="submission" date="2022-10" db="EMBL/GenBank/DDBJ databases">
        <title>Chitinophaga nivalis PC15 sp. nov., isolated from Pyeongchang county, South Korea.</title>
        <authorList>
            <person name="Trinh H.N."/>
        </authorList>
    </citation>
    <scope>NUCLEOTIDE SEQUENCE [LARGE SCALE GENOMIC DNA]</scope>
    <source>
        <strain evidence="3 4">PC14</strain>
    </source>
</reference>
<sequence>MGTAHELKILLQKYKEGNCTAEEEKLLRDWFICIGQDASPVSLSVEDQQRMLQDFTRSSRFSVPETAKRRYLKNWRAVAAAAILLSVILMGGWWAANRVNSFSPFTKEEVTFVQIETGRGQIKKILLPDSSIVWLNAHTQLFYHPDFTRHREIRLSGEALFEVAADEKHPFTVWTADSLKTTVLGTQFNIRSYNRLQETRITVISGRIQVTPPHMSGAVGILTRNQAFHFDRVSQSYIQVAVNGVAAAGWSRGEWALKDQGIAALALLLYNQYGITLINRRPGLDTLQLDINFTKQQGVKEMMTVFCLLANCQYQWKDSTTLELY</sequence>